<evidence type="ECO:0000256" key="1">
    <source>
        <dbReference type="SAM" id="MobiDB-lite"/>
    </source>
</evidence>
<evidence type="ECO:0000313" key="3">
    <source>
        <dbReference type="Proteomes" id="UP000829196"/>
    </source>
</evidence>
<dbReference type="PANTHER" id="PTHR36345:SF1">
    <property type="entry name" value="CCG-BINDING PROTEIN 1"/>
    <property type="match status" value="1"/>
</dbReference>
<gene>
    <name evidence="2" type="ORF">KFK09_014616</name>
</gene>
<dbReference type="AlphaFoldDB" id="A0A8T3B3N4"/>
<dbReference type="InterPro" id="IPR037502">
    <property type="entry name" value="CBP1"/>
</dbReference>
<dbReference type="GO" id="GO:0005829">
    <property type="term" value="C:cytosol"/>
    <property type="evidence" value="ECO:0007669"/>
    <property type="project" value="TreeGrafter"/>
</dbReference>
<dbReference type="GO" id="GO:0010183">
    <property type="term" value="P:pollen tube guidance"/>
    <property type="evidence" value="ECO:0007669"/>
    <property type="project" value="InterPro"/>
</dbReference>
<comment type="caution">
    <text evidence="2">The sequence shown here is derived from an EMBL/GenBank/DDBJ whole genome shotgun (WGS) entry which is preliminary data.</text>
</comment>
<dbReference type="EMBL" id="JAGYWB010000011">
    <property type="protein sequence ID" value="KAI0503681.1"/>
    <property type="molecule type" value="Genomic_DNA"/>
</dbReference>
<dbReference type="PANTHER" id="PTHR36345">
    <property type="entry name" value="CCG-BINDING PROTEIN 1"/>
    <property type="match status" value="1"/>
</dbReference>
<reference evidence="2" key="1">
    <citation type="journal article" date="2022" name="Front. Genet.">
        <title>Chromosome-Scale Assembly of the Dendrobium nobile Genome Provides Insights Into the Molecular Mechanism of the Biosynthesis of the Medicinal Active Ingredient of Dendrobium.</title>
        <authorList>
            <person name="Xu Q."/>
            <person name="Niu S.-C."/>
            <person name="Li K.-L."/>
            <person name="Zheng P.-J."/>
            <person name="Zhang X.-J."/>
            <person name="Jia Y."/>
            <person name="Liu Y."/>
            <person name="Niu Y.-X."/>
            <person name="Yu L.-H."/>
            <person name="Chen D.-F."/>
            <person name="Zhang G.-Q."/>
        </authorList>
    </citation>
    <scope>NUCLEOTIDE SEQUENCE</scope>
    <source>
        <tissue evidence="2">Leaf</tissue>
    </source>
</reference>
<keyword evidence="3" id="KW-1185">Reference proteome</keyword>
<proteinExistence type="predicted"/>
<evidence type="ECO:0000313" key="2">
    <source>
        <dbReference type="EMBL" id="KAI0503681.1"/>
    </source>
</evidence>
<dbReference type="Proteomes" id="UP000829196">
    <property type="component" value="Unassembled WGS sequence"/>
</dbReference>
<dbReference type="OrthoDB" id="1924011at2759"/>
<organism evidence="2 3">
    <name type="scientific">Dendrobium nobile</name>
    <name type="common">Orchid</name>
    <dbReference type="NCBI Taxonomy" id="94219"/>
    <lineage>
        <taxon>Eukaryota</taxon>
        <taxon>Viridiplantae</taxon>
        <taxon>Streptophyta</taxon>
        <taxon>Embryophyta</taxon>
        <taxon>Tracheophyta</taxon>
        <taxon>Spermatophyta</taxon>
        <taxon>Magnoliopsida</taxon>
        <taxon>Liliopsida</taxon>
        <taxon>Asparagales</taxon>
        <taxon>Orchidaceae</taxon>
        <taxon>Epidendroideae</taxon>
        <taxon>Malaxideae</taxon>
        <taxon>Dendrobiinae</taxon>
        <taxon>Dendrobium</taxon>
    </lineage>
</organism>
<protein>
    <submittedName>
        <fullName evidence="2">Uncharacterized protein</fullName>
    </submittedName>
</protein>
<sequence length="300" mass="33466">MRDSVGWRGGRRLARSLKANNVEGGSDCQGPQADSNLFTLAVLCKIFRSVASSPIPSYPLLKICLVSLSLNKIKIPFPSVLIINYQRPREDKPLENPSGLPNASISRISAVSIGTFVFGVCCGDVFVRRPARAEWALLQGRGQRSSASIPKLEPFSRSRIDRRLKDPPFLQKSEDELTVYCSTLEGDKAYSCWMAYFELKDLQEEMPREQVEKFVRQAGGVKSLIGCLHGLTAMLKKDSKDQKKYVAGNSKAEKKETAFHVPDGIPKTKQELEEEENGKMADSSFTRLLRSMARAPAWYS</sequence>
<dbReference type="GO" id="GO:0036033">
    <property type="term" value="F:mediator complex binding"/>
    <property type="evidence" value="ECO:0007669"/>
    <property type="project" value="InterPro"/>
</dbReference>
<feature type="region of interest" description="Disordered" evidence="1">
    <location>
        <begin position="247"/>
        <end position="280"/>
    </location>
</feature>
<accession>A0A8T3B3N4</accession>
<dbReference type="GO" id="GO:0005634">
    <property type="term" value="C:nucleus"/>
    <property type="evidence" value="ECO:0007669"/>
    <property type="project" value="TreeGrafter"/>
</dbReference>
<name>A0A8T3B3N4_DENNO</name>